<dbReference type="InterPro" id="IPR001594">
    <property type="entry name" value="Palmitoyltrfase_DHHC"/>
</dbReference>
<evidence type="ECO:0000256" key="4">
    <source>
        <dbReference type="ARBA" id="ARBA00022989"/>
    </source>
</evidence>
<keyword evidence="3 7" id="KW-0812">Transmembrane</keyword>
<evidence type="ECO:0000256" key="1">
    <source>
        <dbReference type="ARBA" id="ARBA00004141"/>
    </source>
</evidence>
<feature type="transmembrane region" description="Helical" evidence="7">
    <location>
        <begin position="185"/>
        <end position="209"/>
    </location>
</feature>
<feature type="domain" description="Palmitoyltransferase DHHC" evidence="9">
    <location>
        <begin position="136"/>
        <end position="272"/>
    </location>
</feature>
<evidence type="ECO:0000256" key="7">
    <source>
        <dbReference type="RuleBase" id="RU079119"/>
    </source>
</evidence>
<dbReference type="PANTHER" id="PTHR22883:SF203">
    <property type="entry name" value="PALMITOYLTRANSFERASE"/>
    <property type="match status" value="1"/>
</dbReference>
<dbReference type="GO" id="GO:0005794">
    <property type="term" value="C:Golgi apparatus"/>
    <property type="evidence" value="ECO:0007669"/>
    <property type="project" value="TreeGrafter"/>
</dbReference>
<dbReference type="GO" id="GO:0005783">
    <property type="term" value="C:endoplasmic reticulum"/>
    <property type="evidence" value="ECO:0007669"/>
    <property type="project" value="TreeGrafter"/>
</dbReference>
<keyword evidence="2 7" id="KW-0808">Transferase</keyword>
<dbReference type="EMBL" id="CAJNNV010000808">
    <property type="protein sequence ID" value="CAE8583612.1"/>
    <property type="molecule type" value="Genomic_DNA"/>
</dbReference>
<keyword evidence="11" id="KW-1185">Reference proteome</keyword>
<proteinExistence type="inferred from homology"/>
<dbReference type="EC" id="2.3.1.225" evidence="7"/>
<comment type="caution">
    <text evidence="10">The sequence shown here is derived from an EMBL/GenBank/DDBJ whole genome shotgun (WGS) entry which is preliminary data.</text>
</comment>
<dbReference type="Proteomes" id="UP000654075">
    <property type="component" value="Unassembled WGS sequence"/>
</dbReference>
<dbReference type="PANTHER" id="PTHR22883">
    <property type="entry name" value="ZINC FINGER DHHC DOMAIN CONTAINING PROTEIN"/>
    <property type="match status" value="1"/>
</dbReference>
<keyword evidence="4 7" id="KW-1133">Transmembrane helix</keyword>
<evidence type="ECO:0000313" key="11">
    <source>
        <dbReference type="Proteomes" id="UP000654075"/>
    </source>
</evidence>
<evidence type="ECO:0000259" key="9">
    <source>
        <dbReference type="Pfam" id="PF01529"/>
    </source>
</evidence>
<gene>
    <name evidence="10" type="ORF">PGLA1383_LOCUS2569</name>
</gene>
<feature type="transmembrane region" description="Helical" evidence="7">
    <location>
        <begin position="230"/>
        <end position="256"/>
    </location>
</feature>
<dbReference type="AlphaFoldDB" id="A0A813DDC8"/>
<dbReference type="Pfam" id="PF01529">
    <property type="entry name" value="DHHC"/>
    <property type="match status" value="1"/>
</dbReference>
<feature type="region of interest" description="Disordered" evidence="8">
    <location>
        <begin position="421"/>
        <end position="443"/>
    </location>
</feature>
<dbReference type="GO" id="GO:0016020">
    <property type="term" value="C:membrane"/>
    <property type="evidence" value="ECO:0007669"/>
    <property type="project" value="UniProtKB-SubCell"/>
</dbReference>
<dbReference type="GO" id="GO:0006612">
    <property type="term" value="P:protein targeting to membrane"/>
    <property type="evidence" value="ECO:0007669"/>
    <property type="project" value="TreeGrafter"/>
</dbReference>
<keyword evidence="5 7" id="KW-0472">Membrane</keyword>
<evidence type="ECO:0000256" key="6">
    <source>
        <dbReference type="ARBA" id="ARBA00023315"/>
    </source>
</evidence>
<sequence length="478" mass="51186">MCIAVGVVTTAVLFSYCYTRLLAALHKGNDFQVAGPNQVFGMPARNEECRRYNAWDCPPSLRLVTTIVICVGDAVAFGAFLAPLLNAAVSWPLLAAFSASFLVMFVAGAWTMSVDPIDPLVVEADRAAEMDGAEMLFCRYCDSNVQLESKHCWECNKCVANFDHHCPWLNTCIGARNYGGFYVSIWALFVMLGVASAAAVLVLVEAVQVHKEAVLLGQEEDKNVLGLNEVATLVIASLVLAVNIPLFLLDFTLVIFHTYLCCENITTYEYLTGKVSKKKEHKKAERNIAMWPSEQPEVSQRAPVAQGSPVAPGGAVGSSAVPAAQGWPPQAGGSPGAPGMSSANATPPAGSSYPIPQMMYEAESQLSDSTSSDEDSADDGPVPSISGVFRSFVAQEADLEIKKEVSRMIFGSHVSSVVEPESIELRSPNGSGPAAHSRWAPASATDSLQVQYVPSPVANGHSQASFQLPTPHKRYLPK</sequence>
<keyword evidence="6 7" id="KW-0012">Acyltransferase</keyword>
<evidence type="ECO:0000313" key="10">
    <source>
        <dbReference type="EMBL" id="CAE8583612.1"/>
    </source>
</evidence>
<comment type="domain">
    <text evidence="7">The DHHC domain is required for palmitoyltransferase activity.</text>
</comment>
<dbReference type="PROSITE" id="PS50216">
    <property type="entry name" value="DHHC"/>
    <property type="match status" value="1"/>
</dbReference>
<comment type="similarity">
    <text evidence="7">Belongs to the DHHC palmitoyltransferase family.</text>
</comment>
<comment type="subcellular location">
    <subcellularLocation>
        <location evidence="1">Membrane</location>
        <topology evidence="1">Multi-pass membrane protein</topology>
    </subcellularLocation>
</comment>
<reference evidence="10" key="1">
    <citation type="submission" date="2021-02" db="EMBL/GenBank/DDBJ databases">
        <authorList>
            <person name="Dougan E. K."/>
            <person name="Rhodes N."/>
            <person name="Thang M."/>
            <person name="Chan C."/>
        </authorList>
    </citation>
    <scope>NUCLEOTIDE SEQUENCE</scope>
</reference>
<protein>
    <recommendedName>
        <fullName evidence="7">Palmitoyltransferase</fullName>
        <ecNumber evidence="7">2.3.1.225</ecNumber>
    </recommendedName>
</protein>
<feature type="region of interest" description="Disordered" evidence="8">
    <location>
        <begin position="288"/>
        <end position="383"/>
    </location>
</feature>
<feature type="compositionally biased region" description="Low complexity" evidence="8">
    <location>
        <begin position="302"/>
        <end position="343"/>
    </location>
</feature>
<evidence type="ECO:0000256" key="5">
    <source>
        <dbReference type="ARBA" id="ARBA00023136"/>
    </source>
</evidence>
<dbReference type="GO" id="GO:0019706">
    <property type="term" value="F:protein-cysteine S-palmitoyltransferase activity"/>
    <property type="evidence" value="ECO:0007669"/>
    <property type="project" value="UniProtKB-EC"/>
</dbReference>
<dbReference type="InterPro" id="IPR039859">
    <property type="entry name" value="PFA4/ZDH16/20/ERF2-like"/>
</dbReference>
<accession>A0A813DDC8</accession>
<feature type="transmembrane region" description="Helical" evidence="7">
    <location>
        <begin position="61"/>
        <end position="82"/>
    </location>
</feature>
<feature type="region of interest" description="Disordered" evidence="8">
    <location>
        <begin position="455"/>
        <end position="478"/>
    </location>
</feature>
<dbReference type="OrthoDB" id="1924421at2759"/>
<name>A0A813DDC8_POLGL</name>
<evidence type="ECO:0000256" key="2">
    <source>
        <dbReference type="ARBA" id="ARBA00022679"/>
    </source>
</evidence>
<feature type="transmembrane region" description="Helical" evidence="7">
    <location>
        <begin position="89"/>
        <end position="110"/>
    </location>
</feature>
<comment type="catalytic activity">
    <reaction evidence="7">
        <text>L-cysteinyl-[protein] + hexadecanoyl-CoA = S-hexadecanoyl-L-cysteinyl-[protein] + CoA</text>
        <dbReference type="Rhea" id="RHEA:36683"/>
        <dbReference type="Rhea" id="RHEA-COMP:10131"/>
        <dbReference type="Rhea" id="RHEA-COMP:11032"/>
        <dbReference type="ChEBI" id="CHEBI:29950"/>
        <dbReference type="ChEBI" id="CHEBI:57287"/>
        <dbReference type="ChEBI" id="CHEBI:57379"/>
        <dbReference type="ChEBI" id="CHEBI:74151"/>
        <dbReference type="EC" id="2.3.1.225"/>
    </reaction>
</comment>
<evidence type="ECO:0000256" key="3">
    <source>
        <dbReference type="ARBA" id="ARBA00022692"/>
    </source>
</evidence>
<evidence type="ECO:0000256" key="8">
    <source>
        <dbReference type="SAM" id="MobiDB-lite"/>
    </source>
</evidence>
<organism evidence="10 11">
    <name type="scientific">Polarella glacialis</name>
    <name type="common">Dinoflagellate</name>
    <dbReference type="NCBI Taxonomy" id="89957"/>
    <lineage>
        <taxon>Eukaryota</taxon>
        <taxon>Sar</taxon>
        <taxon>Alveolata</taxon>
        <taxon>Dinophyceae</taxon>
        <taxon>Suessiales</taxon>
        <taxon>Suessiaceae</taxon>
        <taxon>Polarella</taxon>
    </lineage>
</organism>